<evidence type="ECO:0000313" key="3">
    <source>
        <dbReference type="Proteomes" id="UP000360750"/>
    </source>
</evidence>
<dbReference type="InterPro" id="IPR039374">
    <property type="entry name" value="SIP_fam"/>
</dbReference>
<dbReference type="AlphaFoldDB" id="A0ABD7V5L7"/>
<evidence type="ECO:0000259" key="1">
    <source>
        <dbReference type="PROSITE" id="PS51384"/>
    </source>
</evidence>
<dbReference type="SUPFAM" id="SSF63380">
    <property type="entry name" value="Riboflavin synthase domain-like"/>
    <property type="match status" value="1"/>
</dbReference>
<dbReference type="InterPro" id="IPR017927">
    <property type="entry name" value="FAD-bd_FR_type"/>
</dbReference>
<dbReference type="EMBL" id="CAACYD010000007">
    <property type="protein sequence ID" value="VFA89446.1"/>
    <property type="molecule type" value="Genomic_DNA"/>
</dbReference>
<keyword evidence="2" id="KW-0547">Nucleotide-binding</keyword>
<dbReference type="PANTHER" id="PTHR30157">
    <property type="entry name" value="FERRIC REDUCTASE, NADPH-DEPENDENT"/>
    <property type="match status" value="1"/>
</dbReference>
<gene>
    <name evidence="2" type="primary">irtA_2</name>
    <name evidence="2" type="ORF">NCTC8139_03012</name>
</gene>
<dbReference type="GO" id="GO:0005524">
    <property type="term" value="F:ATP binding"/>
    <property type="evidence" value="ECO:0007669"/>
    <property type="project" value="UniProtKB-KW"/>
</dbReference>
<dbReference type="RefSeq" id="WP_131734760.1">
    <property type="nucleotide sequence ID" value="NZ_CAACYD010000007.1"/>
</dbReference>
<dbReference type="InterPro" id="IPR017938">
    <property type="entry name" value="Riboflavin_synthase-like_b-brl"/>
</dbReference>
<dbReference type="PROSITE" id="PS51384">
    <property type="entry name" value="FAD_FR"/>
    <property type="match status" value="1"/>
</dbReference>
<dbReference type="GeneID" id="60750999"/>
<feature type="domain" description="FAD-binding FR-type" evidence="1">
    <location>
        <begin position="21"/>
        <end position="123"/>
    </location>
</feature>
<sequence>MSAAPTRGRGWQGAVLKLLGGDDFELTVTGTQVITDHYVRVNFTGGGLLKKRPLHPTMWIRMWFDDAGKLHQRGYTLVDADPATDTFGIEFAIHEGVAARWAQKAQPGDMINATFMGSKFAMPEGVRGWIVAGDPASLPAINSLLDAISASAHPDTPARIWLEYQHESDKTIPVRSRPQDTVEWVARERDGAALVDAVRAAAFDASDHFGWVALDSVSTRAVLASFKNEYRLPKNSIKAQAYWIAGKPFS</sequence>
<keyword evidence="2" id="KW-0378">Hydrolase</keyword>
<dbReference type="InterPro" id="IPR039261">
    <property type="entry name" value="FNR_nucleotide-bd"/>
</dbReference>
<dbReference type="Pfam" id="PF08021">
    <property type="entry name" value="FAD_binding_9"/>
    <property type="match status" value="1"/>
</dbReference>
<dbReference type="CDD" id="cd06193">
    <property type="entry name" value="siderophore_interacting"/>
    <property type="match status" value="1"/>
</dbReference>
<dbReference type="Pfam" id="PF04954">
    <property type="entry name" value="SIP"/>
    <property type="match status" value="1"/>
</dbReference>
<organism evidence="2 3">
    <name type="scientific">Gordonia paraffinivorans</name>
    <dbReference type="NCBI Taxonomy" id="175628"/>
    <lineage>
        <taxon>Bacteria</taxon>
        <taxon>Bacillati</taxon>
        <taxon>Actinomycetota</taxon>
        <taxon>Actinomycetes</taxon>
        <taxon>Mycobacteriales</taxon>
        <taxon>Gordoniaceae</taxon>
        <taxon>Gordonia</taxon>
    </lineage>
</organism>
<keyword evidence="2" id="KW-0067">ATP-binding</keyword>
<accession>A0ABD7V5L7</accession>
<dbReference type="EC" id="3.6.3.-" evidence="2"/>
<dbReference type="Gene3D" id="2.40.30.10">
    <property type="entry name" value="Translation factors"/>
    <property type="match status" value="1"/>
</dbReference>
<dbReference type="Proteomes" id="UP000360750">
    <property type="component" value="Unassembled WGS sequence"/>
</dbReference>
<dbReference type="PANTHER" id="PTHR30157:SF0">
    <property type="entry name" value="NADPH-DEPENDENT FERRIC-CHELATE REDUCTASE"/>
    <property type="match status" value="1"/>
</dbReference>
<dbReference type="Gene3D" id="3.40.50.80">
    <property type="entry name" value="Nucleotide-binding domain of ferredoxin-NADP reductase (FNR) module"/>
    <property type="match status" value="1"/>
</dbReference>
<proteinExistence type="predicted"/>
<dbReference type="InterPro" id="IPR007037">
    <property type="entry name" value="SIP_rossman_dom"/>
</dbReference>
<comment type="caution">
    <text evidence="2">The sequence shown here is derived from an EMBL/GenBank/DDBJ whole genome shotgun (WGS) entry which is preliminary data.</text>
</comment>
<dbReference type="GO" id="GO:0016787">
    <property type="term" value="F:hydrolase activity"/>
    <property type="evidence" value="ECO:0007669"/>
    <property type="project" value="UniProtKB-KW"/>
</dbReference>
<dbReference type="InterPro" id="IPR013113">
    <property type="entry name" value="SIP_FAD-bd"/>
</dbReference>
<protein>
    <submittedName>
        <fullName evidence="2">Iron import ATP-binding/permease protein IrtA</fullName>
        <ecNumber evidence="2">3.6.3.-</ecNumber>
    </submittedName>
</protein>
<name>A0ABD7V5L7_9ACTN</name>
<reference evidence="2 3" key="1">
    <citation type="submission" date="2019-02" db="EMBL/GenBank/DDBJ databases">
        <authorList>
            <consortium name="Pathogen Informatics"/>
        </authorList>
    </citation>
    <scope>NUCLEOTIDE SEQUENCE [LARGE SCALE GENOMIC DNA]</scope>
    <source>
        <strain evidence="2 3">3012STDY6756503</strain>
    </source>
</reference>
<evidence type="ECO:0000313" key="2">
    <source>
        <dbReference type="EMBL" id="VFA89446.1"/>
    </source>
</evidence>